<feature type="compositionally biased region" description="Low complexity" evidence="1">
    <location>
        <begin position="50"/>
        <end position="61"/>
    </location>
</feature>
<feature type="compositionally biased region" description="Low complexity" evidence="1">
    <location>
        <begin position="195"/>
        <end position="233"/>
    </location>
</feature>
<feature type="region of interest" description="Disordered" evidence="1">
    <location>
        <begin position="1"/>
        <end position="121"/>
    </location>
</feature>
<name>A0AAD5WXS8_9FUNG</name>
<dbReference type="GO" id="GO:0005634">
    <property type="term" value="C:nucleus"/>
    <property type="evidence" value="ECO:0007669"/>
    <property type="project" value="TreeGrafter"/>
</dbReference>
<dbReference type="PANTHER" id="PTHR13621:SF2">
    <property type="entry name" value="PROLINE-RICH PROTEIN PRCC"/>
    <property type="match status" value="1"/>
</dbReference>
<protein>
    <recommendedName>
        <fullName evidence="4">Proline-rich protein PRCC</fullName>
    </recommendedName>
</protein>
<evidence type="ECO:0000256" key="1">
    <source>
        <dbReference type="SAM" id="MobiDB-lite"/>
    </source>
</evidence>
<dbReference type="Pfam" id="PF10253">
    <property type="entry name" value="PRCC"/>
    <property type="match status" value="1"/>
</dbReference>
<evidence type="ECO:0000313" key="3">
    <source>
        <dbReference type="Proteomes" id="UP001212841"/>
    </source>
</evidence>
<feature type="region of interest" description="Disordered" evidence="1">
    <location>
        <begin position="140"/>
        <end position="273"/>
    </location>
</feature>
<reference evidence="2" key="1">
    <citation type="submission" date="2020-05" db="EMBL/GenBank/DDBJ databases">
        <title>Phylogenomic resolution of chytrid fungi.</title>
        <authorList>
            <person name="Stajich J.E."/>
            <person name="Amses K."/>
            <person name="Simmons R."/>
            <person name="Seto K."/>
            <person name="Myers J."/>
            <person name="Bonds A."/>
            <person name="Quandt C.A."/>
            <person name="Barry K."/>
            <person name="Liu P."/>
            <person name="Grigoriev I."/>
            <person name="Longcore J.E."/>
            <person name="James T.Y."/>
        </authorList>
    </citation>
    <scope>NUCLEOTIDE SEQUENCE</scope>
    <source>
        <strain evidence="2">JEL0318</strain>
    </source>
</reference>
<keyword evidence="3" id="KW-1185">Reference proteome</keyword>
<organism evidence="2 3">
    <name type="scientific">Rhizophlyctis rosea</name>
    <dbReference type="NCBI Taxonomy" id="64517"/>
    <lineage>
        <taxon>Eukaryota</taxon>
        <taxon>Fungi</taxon>
        <taxon>Fungi incertae sedis</taxon>
        <taxon>Chytridiomycota</taxon>
        <taxon>Chytridiomycota incertae sedis</taxon>
        <taxon>Chytridiomycetes</taxon>
        <taxon>Rhizophlyctidales</taxon>
        <taxon>Rhizophlyctidaceae</taxon>
        <taxon>Rhizophlyctis</taxon>
    </lineage>
</organism>
<evidence type="ECO:0000313" key="2">
    <source>
        <dbReference type="EMBL" id="KAJ3040849.1"/>
    </source>
</evidence>
<dbReference type="InterPro" id="IPR018800">
    <property type="entry name" value="PRCC"/>
</dbReference>
<dbReference type="Proteomes" id="UP001212841">
    <property type="component" value="Unassembled WGS sequence"/>
</dbReference>
<gene>
    <name evidence="2" type="ORF">HK097_002445</name>
</gene>
<comment type="caution">
    <text evidence="2">The sequence shown here is derived from an EMBL/GenBank/DDBJ whole genome shotgun (WGS) entry which is preliminary data.</text>
</comment>
<dbReference type="AlphaFoldDB" id="A0AAD5WXS8"/>
<accession>A0AAD5WXS8</accession>
<evidence type="ECO:0008006" key="4">
    <source>
        <dbReference type="Google" id="ProtNLM"/>
    </source>
</evidence>
<proteinExistence type="predicted"/>
<dbReference type="PANTHER" id="PTHR13621">
    <property type="entry name" value="PROLINE-RICH PROTEIN PRCC"/>
    <property type="match status" value="1"/>
</dbReference>
<feature type="compositionally biased region" description="Pro residues" evidence="1">
    <location>
        <begin position="21"/>
        <end position="31"/>
    </location>
</feature>
<feature type="compositionally biased region" description="Pro residues" evidence="1">
    <location>
        <begin position="181"/>
        <end position="194"/>
    </location>
</feature>
<feature type="compositionally biased region" description="Low complexity" evidence="1">
    <location>
        <begin position="168"/>
        <end position="180"/>
    </location>
</feature>
<feature type="region of interest" description="Disordered" evidence="1">
    <location>
        <begin position="296"/>
        <end position="315"/>
    </location>
</feature>
<sequence>MSLSLIANYGSDSEDDSSKSLPPPPSRPVPPSTSTRSSLFSAFPPPKQMPTPAAQPTQPKKVQIFVDLPTTKPDDDDDNSDSEREAKRKRTSSSLFSVLPPPKSISAVAGKTAPKSGVPITTTTEEKPVLVKPAATLVPHSVTKKKASNSAPKAVKQEEYTEDFFSIETTEPSYEETPSLPSAPKPPAPTPHPAQPTYSEYSYPGYYDYSQQYAYANPGPSAPPSSSHAQSTSFDPAPESGPQTYPQDLSDDAPFPTKQLRSLGIRKKDGPINFKNINQSEMLDDSWEQEQLRKTSMEKPSLGAIGRMGPVGGSLKRKHNIKSLAFEAKVRQTELQEAASTRMSHKRESRAKYGF</sequence>
<dbReference type="EMBL" id="JADGJD010001527">
    <property type="protein sequence ID" value="KAJ3040849.1"/>
    <property type="molecule type" value="Genomic_DNA"/>
</dbReference>